<dbReference type="PANTHER" id="PTHR45008">
    <property type="entry name" value="PTS SYSTEM GLUCOSE-SPECIFIC EIIA COMPONENT"/>
    <property type="match status" value="1"/>
</dbReference>
<dbReference type="RefSeq" id="WP_117496255.1">
    <property type="nucleotide sequence ID" value="NZ_JBBMFC010000004.1"/>
</dbReference>
<dbReference type="PANTHER" id="PTHR45008:SF1">
    <property type="entry name" value="PTS SYSTEM GLUCOSE-SPECIFIC EIIA COMPONENT"/>
    <property type="match status" value="1"/>
</dbReference>
<dbReference type="Gene3D" id="2.70.70.10">
    <property type="entry name" value="Glucose Permease (Domain IIA)"/>
    <property type="match status" value="1"/>
</dbReference>
<evidence type="ECO:0000256" key="1">
    <source>
        <dbReference type="ARBA" id="ARBA00004496"/>
    </source>
</evidence>
<dbReference type="Pfam" id="PF00358">
    <property type="entry name" value="PTS_EIIA_1"/>
    <property type="match status" value="1"/>
</dbReference>
<keyword evidence="4" id="KW-0808">Transferase</keyword>
<protein>
    <submittedName>
        <fullName evidence="8">PTS glucose transporter subunit IIA</fullName>
    </submittedName>
</protein>
<organism evidence="8 9">
    <name type="scientific">Hominiventricola aquisgranensis</name>
    <dbReference type="NCBI Taxonomy" id="3133164"/>
    <lineage>
        <taxon>Bacteria</taxon>
        <taxon>Bacillati</taxon>
        <taxon>Bacillota</taxon>
        <taxon>Clostridia</taxon>
        <taxon>Lachnospirales</taxon>
        <taxon>Lachnospiraceae</taxon>
        <taxon>Hominiventricola</taxon>
    </lineage>
</organism>
<evidence type="ECO:0000256" key="5">
    <source>
        <dbReference type="ARBA" id="ARBA00022683"/>
    </source>
</evidence>
<accession>A0ABV1HY43</accession>
<comment type="subcellular location">
    <subcellularLocation>
        <location evidence="1">Cytoplasm</location>
    </subcellularLocation>
</comment>
<dbReference type="InterPro" id="IPR011055">
    <property type="entry name" value="Dup_hybrid_motif"/>
</dbReference>
<keyword evidence="3 8" id="KW-0762">Sugar transport</keyword>
<evidence type="ECO:0000259" key="7">
    <source>
        <dbReference type="PROSITE" id="PS51093"/>
    </source>
</evidence>
<dbReference type="InterPro" id="IPR050890">
    <property type="entry name" value="PTS_EIIA_component"/>
</dbReference>
<evidence type="ECO:0000256" key="4">
    <source>
        <dbReference type="ARBA" id="ARBA00022679"/>
    </source>
</evidence>
<gene>
    <name evidence="8" type="ORF">WMO62_03225</name>
</gene>
<dbReference type="NCBIfam" id="TIGR00830">
    <property type="entry name" value="PTBA"/>
    <property type="match status" value="1"/>
</dbReference>
<evidence type="ECO:0000256" key="6">
    <source>
        <dbReference type="ARBA" id="ARBA00022777"/>
    </source>
</evidence>
<evidence type="ECO:0000313" key="8">
    <source>
        <dbReference type="EMBL" id="MEQ2577853.1"/>
    </source>
</evidence>
<comment type="caution">
    <text evidence="8">The sequence shown here is derived from an EMBL/GenBank/DDBJ whole genome shotgun (WGS) entry which is preliminary data.</text>
</comment>
<dbReference type="SUPFAM" id="SSF51261">
    <property type="entry name" value="Duplicated hybrid motif"/>
    <property type="match status" value="1"/>
</dbReference>
<reference evidence="8 9" key="1">
    <citation type="submission" date="2024-03" db="EMBL/GenBank/DDBJ databases">
        <title>Human intestinal bacterial collection.</title>
        <authorList>
            <person name="Pauvert C."/>
            <person name="Hitch T.C.A."/>
            <person name="Clavel T."/>
        </authorList>
    </citation>
    <scope>NUCLEOTIDE SEQUENCE [LARGE SCALE GENOMIC DNA]</scope>
    <source>
        <strain evidence="8 9">CLA-AA-H78B</strain>
    </source>
</reference>
<dbReference type="PROSITE" id="PS51093">
    <property type="entry name" value="PTS_EIIA_TYPE_1"/>
    <property type="match status" value="1"/>
</dbReference>
<keyword evidence="5" id="KW-0598">Phosphotransferase system</keyword>
<proteinExistence type="predicted"/>
<name>A0ABV1HY43_9FIRM</name>
<feature type="domain" description="PTS EIIA type-1" evidence="7">
    <location>
        <begin position="30"/>
        <end position="135"/>
    </location>
</feature>
<evidence type="ECO:0000256" key="2">
    <source>
        <dbReference type="ARBA" id="ARBA00022448"/>
    </source>
</evidence>
<evidence type="ECO:0000256" key="3">
    <source>
        <dbReference type="ARBA" id="ARBA00022597"/>
    </source>
</evidence>
<evidence type="ECO:0000313" key="9">
    <source>
        <dbReference type="Proteomes" id="UP001470288"/>
    </source>
</evidence>
<keyword evidence="2" id="KW-0813">Transport</keyword>
<sequence>MFGLFKKKKVTYEMKAVVDGAVVPMTEATDPVFSSCALGNGVVIRPTSDVIVAPADGTVTVTMDGSNHAIGLELTGGLEVLIHIGVDTVNLKGEGFEALAKTGDKVKAGDELIRFEREALEAKGYCMEIMQIVMEGEHSGDVQYTTGVTAKAGETIVGIWQ</sequence>
<dbReference type="PROSITE" id="PS00371">
    <property type="entry name" value="PTS_EIIA_TYPE_1_HIS"/>
    <property type="match status" value="1"/>
</dbReference>
<keyword evidence="9" id="KW-1185">Reference proteome</keyword>
<dbReference type="Proteomes" id="UP001470288">
    <property type="component" value="Unassembled WGS sequence"/>
</dbReference>
<keyword evidence="6" id="KW-0418">Kinase</keyword>
<dbReference type="InterPro" id="IPR001127">
    <property type="entry name" value="PTS_EIIA_1_perm"/>
</dbReference>
<dbReference type="EMBL" id="JBBMFC010000004">
    <property type="protein sequence ID" value="MEQ2577853.1"/>
    <property type="molecule type" value="Genomic_DNA"/>
</dbReference>